<gene>
    <name evidence="2" type="ORF">CHARACLAT_014599</name>
</gene>
<comment type="caution">
    <text evidence="2">The sequence shown here is derived from an EMBL/GenBank/DDBJ whole genome shotgun (WGS) entry which is preliminary data.</text>
</comment>
<reference evidence="2 3" key="1">
    <citation type="submission" date="2021-06" db="EMBL/GenBank/DDBJ databases">
        <authorList>
            <person name="Palmer J.M."/>
        </authorList>
    </citation>
    <scope>NUCLEOTIDE SEQUENCE [LARGE SCALE GENOMIC DNA]</scope>
    <source>
        <strain evidence="2 3">CL_MEX2019</strain>
        <tissue evidence="2">Muscle</tissue>
    </source>
</reference>
<evidence type="ECO:0000313" key="3">
    <source>
        <dbReference type="Proteomes" id="UP001352852"/>
    </source>
</evidence>
<feature type="region of interest" description="Disordered" evidence="1">
    <location>
        <begin position="22"/>
        <end position="102"/>
    </location>
</feature>
<organism evidence="2 3">
    <name type="scientific">Characodon lateralis</name>
    <dbReference type="NCBI Taxonomy" id="208331"/>
    <lineage>
        <taxon>Eukaryota</taxon>
        <taxon>Metazoa</taxon>
        <taxon>Chordata</taxon>
        <taxon>Craniata</taxon>
        <taxon>Vertebrata</taxon>
        <taxon>Euteleostomi</taxon>
        <taxon>Actinopterygii</taxon>
        <taxon>Neopterygii</taxon>
        <taxon>Teleostei</taxon>
        <taxon>Neoteleostei</taxon>
        <taxon>Acanthomorphata</taxon>
        <taxon>Ovalentaria</taxon>
        <taxon>Atherinomorphae</taxon>
        <taxon>Cyprinodontiformes</taxon>
        <taxon>Goodeidae</taxon>
        <taxon>Characodon</taxon>
    </lineage>
</organism>
<name>A0ABU7CRB0_9TELE</name>
<feature type="compositionally biased region" description="Basic and acidic residues" evidence="1">
    <location>
        <begin position="65"/>
        <end position="96"/>
    </location>
</feature>
<protein>
    <submittedName>
        <fullName evidence="2">Uncharacterized protein</fullName>
    </submittedName>
</protein>
<sequence>MLAPPPLPLICSSLFLHPSSSSALHHSTFPQDTPPLSFTPAQPSSFPMSHVTNLCRPHLPSLPGDRSHPHRAELHAQKRERSSSLRQEDGKQEIERGVAASA</sequence>
<keyword evidence="3" id="KW-1185">Reference proteome</keyword>
<dbReference type="Proteomes" id="UP001352852">
    <property type="component" value="Unassembled WGS sequence"/>
</dbReference>
<evidence type="ECO:0000256" key="1">
    <source>
        <dbReference type="SAM" id="MobiDB-lite"/>
    </source>
</evidence>
<proteinExistence type="predicted"/>
<dbReference type="EMBL" id="JAHUTJ010001097">
    <property type="protein sequence ID" value="MED6264405.1"/>
    <property type="molecule type" value="Genomic_DNA"/>
</dbReference>
<feature type="compositionally biased region" description="Polar residues" evidence="1">
    <location>
        <begin position="28"/>
        <end position="52"/>
    </location>
</feature>
<evidence type="ECO:0000313" key="2">
    <source>
        <dbReference type="EMBL" id="MED6264405.1"/>
    </source>
</evidence>
<accession>A0ABU7CRB0</accession>